<keyword evidence="3" id="KW-1185">Reference proteome</keyword>
<dbReference type="PANTHER" id="PTHR41771:SF1">
    <property type="entry name" value="MEMBRANE PROTEIN"/>
    <property type="match status" value="1"/>
</dbReference>
<name>A0A5J6Z3T0_9CORY</name>
<feature type="transmembrane region" description="Helical" evidence="1">
    <location>
        <begin position="185"/>
        <end position="203"/>
    </location>
</feature>
<evidence type="ECO:0000256" key="1">
    <source>
        <dbReference type="SAM" id="Phobius"/>
    </source>
</evidence>
<dbReference type="Proteomes" id="UP000326711">
    <property type="component" value="Chromosome"/>
</dbReference>
<proteinExistence type="predicted"/>
<dbReference type="OrthoDB" id="5846312at2"/>
<accession>A0A5J6Z3T0</accession>
<feature type="transmembrane region" description="Helical" evidence="1">
    <location>
        <begin position="335"/>
        <end position="357"/>
    </location>
</feature>
<feature type="transmembrane region" description="Helical" evidence="1">
    <location>
        <begin position="209"/>
        <end position="227"/>
    </location>
</feature>
<keyword evidence="1" id="KW-0472">Membrane</keyword>
<feature type="transmembrane region" description="Helical" evidence="1">
    <location>
        <begin position="161"/>
        <end position="178"/>
    </location>
</feature>
<keyword evidence="1" id="KW-1133">Transmembrane helix</keyword>
<evidence type="ECO:0000313" key="3">
    <source>
        <dbReference type="Proteomes" id="UP000326711"/>
    </source>
</evidence>
<dbReference type="KEGG" id="cuo:CUROG_01480"/>
<dbReference type="AlphaFoldDB" id="A0A5J6Z3T0"/>
<dbReference type="EMBL" id="CP045032">
    <property type="protein sequence ID" value="QFQ01696.1"/>
    <property type="molecule type" value="Genomic_DNA"/>
</dbReference>
<feature type="transmembrane region" description="Helical" evidence="1">
    <location>
        <begin position="234"/>
        <end position="254"/>
    </location>
</feature>
<feature type="transmembrane region" description="Helical" evidence="1">
    <location>
        <begin position="274"/>
        <end position="297"/>
    </location>
</feature>
<dbReference type="InterPro" id="IPR012507">
    <property type="entry name" value="YibE_F"/>
</dbReference>
<feature type="transmembrane region" description="Helical" evidence="1">
    <location>
        <begin position="21"/>
        <end position="43"/>
    </location>
</feature>
<dbReference type="Pfam" id="PF07907">
    <property type="entry name" value="YibE_F"/>
    <property type="match status" value="1"/>
</dbReference>
<dbReference type="PANTHER" id="PTHR41771">
    <property type="entry name" value="MEMBRANE PROTEIN-RELATED"/>
    <property type="match status" value="1"/>
</dbReference>
<feature type="transmembrane region" description="Helical" evidence="1">
    <location>
        <begin position="377"/>
        <end position="400"/>
    </location>
</feature>
<gene>
    <name evidence="2" type="ORF">CUROG_01480</name>
</gene>
<evidence type="ECO:0000313" key="2">
    <source>
        <dbReference type="EMBL" id="QFQ01696.1"/>
    </source>
</evidence>
<dbReference type="RefSeq" id="WP_151902166.1">
    <property type="nucleotide sequence ID" value="NZ_CP045032.1"/>
</dbReference>
<reference evidence="3" key="1">
    <citation type="submission" date="2019-10" db="EMBL/GenBank/DDBJ databases">
        <title>Complete genome sequence of Corynebacterium urogenitalis DSM 108747, isolated from the genital tract of a cow.</title>
        <authorList>
            <person name="Ruckert C."/>
            <person name="Ballas P."/>
            <person name="Wagener K."/>
            <person name="Drillich M."/>
            <person name="Kaempfer P."/>
            <person name="Busse H.-J."/>
            <person name="Ehling-Schulz M."/>
        </authorList>
    </citation>
    <scope>NUCLEOTIDE SEQUENCE [LARGE SCALE GENOMIC DNA]</scope>
    <source>
        <strain evidence="3">LMM 1652</strain>
    </source>
</reference>
<keyword evidence="1" id="KW-0812">Transmembrane</keyword>
<organism evidence="2 3">
    <name type="scientific">Corynebacterium urogenitale</name>
    <dbReference type="NCBI Taxonomy" id="2487892"/>
    <lineage>
        <taxon>Bacteria</taxon>
        <taxon>Bacillati</taxon>
        <taxon>Actinomycetota</taxon>
        <taxon>Actinomycetes</taxon>
        <taxon>Mycobacteriales</taxon>
        <taxon>Corynebacteriaceae</taxon>
        <taxon>Corynebacterium</taxon>
    </lineage>
</organism>
<protein>
    <submittedName>
        <fullName evidence="2">YibE/F-like protein</fullName>
    </submittedName>
</protein>
<sequence length="413" mass="43944">MGRHSTTEKPRTHTPLSWPHKALTAWLALAAIATVVGLCLLWPSDEKPEMSEAFRTQSGLTQELIRAEVATVQPGVCSSPSVGQVFDSAPVTDPFAPDDCTHAIIDIHSGEFEGKRTLLELRPGIPGEPNLQTGDKILLTNHATEGTTQLSFQDFDRSVPVWIWLAAAVALIVLVGALRGLRALVGLAITMLIIIVFLLPALAQGGSPVLLALTCGSSVLFCVLFLVHGFSWKTASAMGGTLFALAFAAILSYLSVRTTGIRGLGDESNLQILVYMPGINISGLLLAGMIIGALGVLNDVTIAQASTVNELHELEPQASRWHIFRSAMKVGRDHIASMVYTLVLSYTGVALPTLLLLSMSGRSLEQILTSDVMATELLRSVTGAMALVMAVPITTVIAAWTAKAHHSSPDTES</sequence>